<feature type="domain" description="RmlD-like substrate binding" evidence="7">
    <location>
        <begin position="3"/>
        <end position="300"/>
    </location>
</feature>
<comment type="function">
    <text evidence="6">Catalyzes the reduction of dTDP-6-deoxy-L-lyxo-4-hexulose to yield dTDP-L-rhamnose.</text>
</comment>
<proteinExistence type="inferred from homology"/>
<dbReference type="Pfam" id="PF04321">
    <property type="entry name" value="RmlD_sub_bind"/>
    <property type="match status" value="1"/>
</dbReference>
<organism evidence="8 9">
    <name type="scientific">Sediminitomix flava</name>
    <dbReference type="NCBI Taxonomy" id="379075"/>
    <lineage>
        <taxon>Bacteria</taxon>
        <taxon>Pseudomonadati</taxon>
        <taxon>Bacteroidota</taxon>
        <taxon>Cytophagia</taxon>
        <taxon>Cytophagales</taxon>
        <taxon>Flammeovirgaceae</taxon>
        <taxon>Sediminitomix</taxon>
    </lineage>
</organism>
<evidence type="ECO:0000256" key="4">
    <source>
        <dbReference type="ARBA" id="ARBA00017099"/>
    </source>
</evidence>
<dbReference type="InterPro" id="IPR036291">
    <property type="entry name" value="NAD(P)-bd_dom_sf"/>
</dbReference>
<comment type="caution">
    <text evidence="8">The sequence shown here is derived from an EMBL/GenBank/DDBJ whole genome shotgun (WGS) entry which is preliminary data.</text>
</comment>
<evidence type="ECO:0000313" key="8">
    <source>
        <dbReference type="EMBL" id="PWJ44892.1"/>
    </source>
</evidence>
<name>A0A315ZHV6_SEDFL</name>
<evidence type="ECO:0000313" key="9">
    <source>
        <dbReference type="Proteomes" id="UP000245535"/>
    </source>
</evidence>
<dbReference type="Gene3D" id="3.40.50.720">
    <property type="entry name" value="NAD(P)-binding Rossmann-like Domain"/>
    <property type="match status" value="1"/>
</dbReference>
<protein>
    <recommendedName>
        <fullName evidence="4 6">dTDP-4-dehydrorhamnose reductase</fullName>
        <ecNumber evidence="3 6">1.1.1.133</ecNumber>
    </recommendedName>
</protein>
<dbReference type="GO" id="GO:0008831">
    <property type="term" value="F:dTDP-4-dehydrorhamnose reductase activity"/>
    <property type="evidence" value="ECO:0007669"/>
    <property type="project" value="UniProtKB-EC"/>
</dbReference>
<keyword evidence="9" id="KW-1185">Reference proteome</keyword>
<dbReference type="PANTHER" id="PTHR10491:SF4">
    <property type="entry name" value="METHIONINE ADENOSYLTRANSFERASE 2 SUBUNIT BETA"/>
    <property type="match status" value="1"/>
</dbReference>
<accession>A0A315ZHV6</accession>
<dbReference type="PANTHER" id="PTHR10491">
    <property type="entry name" value="DTDP-4-DEHYDRORHAMNOSE REDUCTASE"/>
    <property type="match status" value="1"/>
</dbReference>
<dbReference type="RefSeq" id="WP_109616356.1">
    <property type="nucleotide sequence ID" value="NZ_QGDO01000001.1"/>
</dbReference>
<dbReference type="CDD" id="cd05254">
    <property type="entry name" value="dTDP_HR_like_SDR_e"/>
    <property type="match status" value="1"/>
</dbReference>
<evidence type="ECO:0000256" key="1">
    <source>
        <dbReference type="ARBA" id="ARBA00004781"/>
    </source>
</evidence>
<keyword evidence="6" id="KW-0560">Oxidoreductase</keyword>
<comment type="pathway">
    <text evidence="1 6">Carbohydrate biosynthesis; dTDP-L-rhamnose biosynthesis.</text>
</comment>
<evidence type="ECO:0000259" key="7">
    <source>
        <dbReference type="Pfam" id="PF04321"/>
    </source>
</evidence>
<dbReference type="EC" id="1.1.1.133" evidence="3 6"/>
<dbReference type="InterPro" id="IPR029903">
    <property type="entry name" value="RmlD-like-bd"/>
</dbReference>
<evidence type="ECO:0000256" key="2">
    <source>
        <dbReference type="ARBA" id="ARBA00010944"/>
    </source>
</evidence>
<dbReference type="SUPFAM" id="SSF51735">
    <property type="entry name" value="NAD(P)-binding Rossmann-fold domains"/>
    <property type="match status" value="1"/>
</dbReference>
<dbReference type="AlphaFoldDB" id="A0A315ZHV6"/>
<dbReference type="GO" id="GO:0019305">
    <property type="term" value="P:dTDP-rhamnose biosynthetic process"/>
    <property type="evidence" value="ECO:0007669"/>
    <property type="project" value="UniProtKB-UniPathway"/>
</dbReference>
<comment type="similarity">
    <text evidence="2 6">Belongs to the dTDP-4-dehydrorhamnose reductase family.</text>
</comment>
<reference evidence="8 9" key="1">
    <citation type="submission" date="2018-03" db="EMBL/GenBank/DDBJ databases">
        <title>Genomic Encyclopedia of Archaeal and Bacterial Type Strains, Phase II (KMG-II): from individual species to whole genera.</title>
        <authorList>
            <person name="Goeker M."/>
        </authorList>
    </citation>
    <scope>NUCLEOTIDE SEQUENCE [LARGE SCALE GENOMIC DNA]</scope>
    <source>
        <strain evidence="8 9">DSM 28229</strain>
    </source>
</reference>
<dbReference type="GO" id="GO:0005829">
    <property type="term" value="C:cytosol"/>
    <property type="evidence" value="ECO:0007669"/>
    <property type="project" value="TreeGrafter"/>
</dbReference>
<gene>
    <name evidence="8" type="ORF">BC781_1011281</name>
</gene>
<evidence type="ECO:0000256" key="3">
    <source>
        <dbReference type="ARBA" id="ARBA00012929"/>
    </source>
</evidence>
<comment type="catalytic activity">
    <reaction evidence="5">
        <text>dTDP-beta-L-rhamnose + NADP(+) = dTDP-4-dehydro-beta-L-rhamnose + NADPH + H(+)</text>
        <dbReference type="Rhea" id="RHEA:21796"/>
        <dbReference type="ChEBI" id="CHEBI:15378"/>
        <dbReference type="ChEBI" id="CHEBI:57510"/>
        <dbReference type="ChEBI" id="CHEBI:57783"/>
        <dbReference type="ChEBI" id="CHEBI:58349"/>
        <dbReference type="ChEBI" id="CHEBI:62830"/>
        <dbReference type="EC" id="1.1.1.133"/>
    </reaction>
</comment>
<sequence length="308" mass="34887">MKRILITGSNGLLGQKLLKLFSKSAYQKKYKIIACSRGDDRYIDTGYDFISLDITDQDAVEKVISEQKPDYVIHTAAITRVDDCENDREKAIQTNQNATTYLLAACEKIGSFFLYVSTDFIFSGEKSMLIEEDEAEPVNFYGETKLWSEKATMKYKHDWAIARTVLVYGVVKDMSRSNLLLWVEKSLKNNTPIKVVSDQWRTPTYADDLALGCALIIENHAKGIFHISGEELMTPYDMAIQTADYLGLDKNLISATNASEFKEVGKRPPKTGFNIQKAKTTLGFQPLSFFEGMKKMFEETSIISKSEY</sequence>
<dbReference type="InterPro" id="IPR005913">
    <property type="entry name" value="dTDP_dehydrorham_reduct"/>
</dbReference>
<keyword evidence="6" id="KW-0521">NADP</keyword>
<dbReference type="EMBL" id="QGDO01000001">
    <property type="protein sequence ID" value="PWJ44892.1"/>
    <property type="molecule type" value="Genomic_DNA"/>
</dbReference>
<evidence type="ECO:0000256" key="6">
    <source>
        <dbReference type="RuleBase" id="RU364082"/>
    </source>
</evidence>
<dbReference type="Proteomes" id="UP000245535">
    <property type="component" value="Unassembled WGS sequence"/>
</dbReference>
<evidence type="ECO:0000256" key="5">
    <source>
        <dbReference type="ARBA" id="ARBA00048200"/>
    </source>
</evidence>
<dbReference type="OrthoDB" id="9803892at2"/>
<dbReference type="UniPathway" id="UPA00124"/>